<accession>A0A8J7Y962</accession>
<keyword evidence="2" id="KW-1133">Transmembrane helix</keyword>
<dbReference type="AlphaFoldDB" id="A0A8J7Y962"/>
<dbReference type="EMBL" id="JAHQXF010000001">
    <property type="protein sequence ID" value="MBV0924108.1"/>
    <property type="molecule type" value="Genomic_DNA"/>
</dbReference>
<evidence type="ECO:0000259" key="3">
    <source>
        <dbReference type="Pfam" id="PF24463"/>
    </source>
</evidence>
<dbReference type="OrthoDB" id="330661at2157"/>
<evidence type="ECO:0000313" key="5">
    <source>
        <dbReference type="Proteomes" id="UP000766550"/>
    </source>
</evidence>
<dbReference type="InterPro" id="IPR055999">
    <property type="entry name" value="DUF7577"/>
</dbReference>
<evidence type="ECO:0000313" key="4">
    <source>
        <dbReference type="EMBL" id="MBV0924108.1"/>
    </source>
</evidence>
<feature type="region of interest" description="Disordered" evidence="1">
    <location>
        <begin position="31"/>
        <end position="54"/>
    </location>
</feature>
<comment type="caution">
    <text evidence="4">The sequence shown here is derived from an EMBL/GenBank/DDBJ whole genome shotgun (WGS) entry which is preliminary data.</text>
</comment>
<evidence type="ECO:0000256" key="1">
    <source>
        <dbReference type="SAM" id="MobiDB-lite"/>
    </source>
</evidence>
<dbReference type="Proteomes" id="UP000766550">
    <property type="component" value="Unassembled WGS sequence"/>
</dbReference>
<organism evidence="4 5">
    <name type="scientific">Haloarcula limicola</name>
    <dbReference type="NCBI Taxonomy" id="1429915"/>
    <lineage>
        <taxon>Archaea</taxon>
        <taxon>Methanobacteriati</taxon>
        <taxon>Methanobacteriota</taxon>
        <taxon>Stenosarchaea group</taxon>
        <taxon>Halobacteria</taxon>
        <taxon>Halobacteriales</taxon>
        <taxon>Haloarculaceae</taxon>
        <taxon>Haloarcula</taxon>
    </lineage>
</organism>
<gene>
    <name evidence="4" type="ORF">KTS45_07805</name>
</gene>
<protein>
    <submittedName>
        <fullName evidence="4">Zinc ribbon domain-containing protein</fullName>
    </submittedName>
</protein>
<dbReference type="Pfam" id="PF24463">
    <property type="entry name" value="DUF7577"/>
    <property type="match status" value="1"/>
</dbReference>
<keyword evidence="2" id="KW-0812">Transmembrane</keyword>
<dbReference type="RefSeq" id="WP_162317186.1">
    <property type="nucleotide sequence ID" value="NZ_JAHQXF010000001.1"/>
</dbReference>
<evidence type="ECO:0000256" key="2">
    <source>
        <dbReference type="SAM" id="Phobius"/>
    </source>
</evidence>
<proteinExistence type="predicted"/>
<feature type="transmembrane region" description="Helical" evidence="2">
    <location>
        <begin position="6"/>
        <end position="26"/>
    </location>
</feature>
<keyword evidence="5" id="KW-1185">Reference proteome</keyword>
<name>A0A8J7Y962_9EURY</name>
<reference evidence="4 5" key="1">
    <citation type="submission" date="2021-06" db="EMBL/GenBank/DDBJ databases">
        <title>New haloarchaea isolates fom saline soil.</title>
        <authorList>
            <person name="Duran-Viseras A."/>
            <person name="Sanchez-Porro C.S."/>
            <person name="Ventosa A."/>
        </authorList>
    </citation>
    <scope>NUCLEOTIDE SEQUENCE [LARGE SCALE GENOMIC DNA]</scope>
    <source>
        <strain evidence="4 5">JCM 183640</strain>
    </source>
</reference>
<keyword evidence="2" id="KW-0472">Membrane</keyword>
<sequence>MMGSEWLYGAIALLVGLHVLTMLYAYRRQSDPAAGATQTDAETRPAVGSDEEEEADGTVNCAHCGTVNQQGYQFCRECVADLSGSAPRRQSPDHTQPY</sequence>
<feature type="domain" description="DUF7577" evidence="3">
    <location>
        <begin position="57"/>
        <end position="82"/>
    </location>
</feature>